<dbReference type="EMBL" id="JASPKZ010009372">
    <property type="protein sequence ID" value="KAJ9577137.1"/>
    <property type="molecule type" value="Genomic_DNA"/>
</dbReference>
<dbReference type="Proteomes" id="UP001233999">
    <property type="component" value="Unassembled WGS sequence"/>
</dbReference>
<reference evidence="1" key="1">
    <citation type="journal article" date="2023" name="IScience">
        <title>Live-bearing cockroach genome reveals convergent evolutionary mechanisms linked to viviparity in insects and beyond.</title>
        <authorList>
            <person name="Fouks B."/>
            <person name="Harrison M.C."/>
            <person name="Mikhailova A.A."/>
            <person name="Marchal E."/>
            <person name="English S."/>
            <person name="Carruthers M."/>
            <person name="Jennings E.C."/>
            <person name="Chiamaka E.L."/>
            <person name="Frigard R.A."/>
            <person name="Pippel M."/>
            <person name="Attardo G.M."/>
            <person name="Benoit J.B."/>
            <person name="Bornberg-Bauer E."/>
            <person name="Tobe S.S."/>
        </authorList>
    </citation>
    <scope>NUCLEOTIDE SEQUENCE</scope>
    <source>
        <strain evidence="1">Stay&amp;Tobe</strain>
    </source>
</reference>
<protein>
    <submittedName>
        <fullName evidence="1">Uncharacterized protein</fullName>
    </submittedName>
</protein>
<evidence type="ECO:0000313" key="1">
    <source>
        <dbReference type="EMBL" id="KAJ9577137.1"/>
    </source>
</evidence>
<dbReference type="AlphaFoldDB" id="A0AAD8E5C3"/>
<name>A0AAD8E5C3_DIPPU</name>
<gene>
    <name evidence="1" type="ORF">L9F63_006259</name>
</gene>
<feature type="non-terminal residue" evidence="1">
    <location>
        <position position="158"/>
    </location>
</feature>
<comment type="caution">
    <text evidence="1">The sequence shown here is derived from an EMBL/GenBank/DDBJ whole genome shotgun (WGS) entry which is preliminary data.</text>
</comment>
<keyword evidence="2" id="KW-1185">Reference proteome</keyword>
<organism evidence="1 2">
    <name type="scientific">Diploptera punctata</name>
    <name type="common">Pacific beetle cockroach</name>
    <dbReference type="NCBI Taxonomy" id="6984"/>
    <lineage>
        <taxon>Eukaryota</taxon>
        <taxon>Metazoa</taxon>
        <taxon>Ecdysozoa</taxon>
        <taxon>Arthropoda</taxon>
        <taxon>Hexapoda</taxon>
        <taxon>Insecta</taxon>
        <taxon>Pterygota</taxon>
        <taxon>Neoptera</taxon>
        <taxon>Polyneoptera</taxon>
        <taxon>Dictyoptera</taxon>
        <taxon>Blattodea</taxon>
        <taxon>Blaberoidea</taxon>
        <taxon>Blaberidae</taxon>
        <taxon>Diplopterinae</taxon>
        <taxon>Diploptera</taxon>
    </lineage>
</organism>
<evidence type="ECO:0000313" key="2">
    <source>
        <dbReference type="Proteomes" id="UP001233999"/>
    </source>
</evidence>
<reference evidence="1" key="2">
    <citation type="submission" date="2023-05" db="EMBL/GenBank/DDBJ databases">
        <authorList>
            <person name="Fouks B."/>
        </authorList>
    </citation>
    <scope>NUCLEOTIDE SEQUENCE</scope>
    <source>
        <strain evidence="1">Stay&amp;Tobe</strain>
        <tissue evidence="1">Testes</tissue>
    </source>
</reference>
<sequence length="158" mass="18063">MGFYNLTASIEDSDSIESLRFWSYGKMKNIHTYAPTVDEILREDYSSRFNAHQLPYYKTGNISLRSDIILADKDSKENFFELVNLVAFYGLWSHAGLSHKNITFIPKPGQEIVVRAVSMRKICPVGNSTELGAKWIHVPLAIKKPCACRNKPTAEEYW</sequence>
<proteinExistence type="predicted"/>
<accession>A0AAD8E5C3</accession>